<name>S4VXN0_9VIRU</name>
<accession>S4VXN0</accession>
<evidence type="ECO:0000256" key="1">
    <source>
        <dbReference type="SAM" id="MobiDB-lite"/>
    </source>
</evidence>
<feature type="compositionally biased region" description="Acidic residues" evidence="1">
    <location>
        <begin position="82"/>
        <end position="95"/>
    </location>
</feature>
<protein>
    <submittedName>
        <fullName evidence="2">Uncharacterized protein</fullName>
    </submittedName>
</protein>
<reference evidence="2 3" key="1">
    <citation type="journal article" date="2013" name="Science">
        <title>Pandoraviruses: amoeba viruses with genomes up to 2.5 Mb reaching that of parasitic eukaryotes.</title>
        <authorList>
            <person name="Philippe N."/>
            <person name="Legendre M."/>
            <person name="Doutre G."/>
            <person name="Coute Y."/>
            <person name="Poirot O."/>
            <person name="Lescot M."/>
            <person name="Arslan D."/>
            <person name="Seltzer V."/>
            <person name="Bertaux L."/>
            <person name="Bruley C."/>
            <person name="Garin J."/>
            <person name="Claverie J.M."/>
            <person name="Abergel C."/>
        </authorList>
    </citation>
    <scope>NUCLEOTIDE SEQUENCE [LARGE SCALE GENOMIC DNA]</scope>
</reference>
<dbReference type="EMBL" id="KC977571">
    <property type="protein sequence ID" value="AGO85424.1"/>
    <property type="molecule type" value="Genomic_DNA"/>
</dbReference>
<dbReference type="Proteomes" id="UP000204584">
    <property type="component" value="Segment"/>
</dbReference>
<evidence type="ECO:0000313" key="3">
    <source>
        <dbReference type="Proteomes" id="UP000204584"/>
    </source>
</evidence>
<proteinExistence type="predicted"/>
<gene>
    <name evidence="2" type="ORF">psal_cds_1156</name>
</gene>
<evidence type="ECO:0000313" key="2">
    <source>
        <dbReference type="EMBL" id="AGO85424.1"/>
    </source>
</evidence>
<dbReference type="GeneID" id="16607211"/>
<dbReference type="KEGG" id="vg:16607211"/>
<dbReference type="Pfam" id="PF07485">
    <property type="entry name" value="DUF1529"/>
    <property type="match status" value="1"/>
</dbReference>
<organism evidence="2 3">
    <name type="scientific">Pandoravirus salinus</name>
    <dbReference type="NCBI Taxonomy" id="1349410"/>
    <lineage>
        <taxon>Viruses</taxon>
        <taxon>Pandoravirus</taxon>
    </lineage>
</organism>
<sequence>MTDYETLAWSRSALDESALSADDGDAALRGLLWRYAKDTRGYMSSTPSIVDEADDDESDRGDRLFFDRHYRARLALVHMDASDDDDEQDDNDDADQVAGPSPWTGQCVGTGQHANVYVVQDARGDDGIDDDDDEEQSAALLALLLARTGGDVEEEEAEHDDDAQRAYADALASALGNVDEVHLHSDGSVALRKDRRLPVLLMGGVSAPAKIADASLTAAQADDGVTVLLGEVALLADEVGAAERALLADQDAGAVVTALHNHWVSDPTLYYLHFQALTRDPATFLSTIAPWWCSL</sequence>
<feature type="region of interest" description="Disordered" evidence="1">
    <location>
        <begin position="81"/>
        <end position="109"/>
    </location>
</feature>
<dbReference type="RefSeq" id="YP_008438501.1">
    <property type="nucleotide sequence ID" value="NC_022098.1"/>
</dbReference>
<dbReference type="InterPro" id="IPR011094">
    <property type="entry name" value="Uncharacterised_LppY/LpqO"/>
</dbReference>
<keyword evidence="3" id="KW-1185">Reference proteome</keyword>